<evidence type="ECO:0008006" key="4">
    <source>
        <dbReference type="Google" id="ProtNLM"/>
    </source>
</evidence>
<sequence length="352" mass="39301">MCKKLLFATIFLCTVNNLKAQNLVNLSGWVTGSDPIVGFRNVGDQSENSREWGIGPHGTPVVLWKSKPSGNGNSDGGFDGEDININHQKMYRFSVWVKKSNSQDGATYIGCGHVNHLSDLPNSNPYFWAGDLPKLDKWYLVVGYVHASNDPSTESFGGIYDGSTGQKITSTTDFKFRSNYPLAMIRTFLYDDANTADCQYIYGPRIEEVNGNEPTIASLLSVENNQTDVYFPGKVGIKTKIPGDYDLAVNGKIRSHEIKVESTASTWPDYVFKKEYDLKQLDAVEAFIAKNGHLPEVPKAKDIEANGVELGEMNKILLKKIEELTLYIIQEKKSNADQLLELKKEIEDLKKK</sequence>
<protein>
    <recommendedName>
        <fullName evidence="4">LamG domain-containing protein</fullName>
    </recommendedName>
</protein>
<keyword evidence="1" id="KW-0732">Signal</keyword>
<dbReference type="RefSeq" id="WP_380920397.1">
    <property type="nucleotide sequence ID" value="NZ_JBHUPE010000004.1"/>
</dbReference>
<evidence type="ECO:0000256" key="1">
    <source>
        <dbReference type="SAM" id="SignalP"/>
    </source>
</evidence>
<dbReference type="EMBL" id="JBHUPE010000004">
    <property type="protein sequence ID" value="MFD2904426.1"/>
    <property type="molecule type" value="Genomic_DNA"/>
</dbReference>
<dbReference type="Proteomes" id="UP001597509">
    <property type="component" value="Unassembled WGS sequence"/>
</dbReference>
<name>A0ABW5YVM0_9SPHI</name>
<evidence type="ECO:0000313" key="3">
    <source>
        <dbReference type="Proteomes" id="UP001597509"/>
    </source>
</evidence>
<evidence type="ECO:0000313" key="2">
    <source>
        <dbReference type="EMBL" id="MFD2904426.1"/>
    </source>
</evidence>
<gene>
    <name evidence="2" type="ORF">ACFS6I_10855</name>
</gene>
<keyword evidence="3" id="KW-1185">Reference proteome</keyword>
<accession>A0ABW5YVM0</accession>
<feature type="chain" id="PRO_5047502887" description="LamG domain-containing protein" evidence="1">
    <location>
        <begin position="21"/>
        <end position="352"/>
    </location>
</feature>
<comment type="caution">
    <text evidence="2">The sequence shown here is derived from an EMBL/GenBank/DDBJ whole genome shotgun (WGS) entry which is preliminary data.</text>
</comment>
<organism evidence="2 3">
    <name type="scientific">Sphingobacterium anhuiense</name>
    <dbReference type="NCBI Taxonomy" id="493780"/>
    <lineage>
        <taxon>Bacteria</taxon>
        <taxon>Pseudomonadati</taxon>
        <taxon>Bacteroidota</taxon>
        <taxon>Sphingobacteriia</taxon>
        <taxon>Sphingobacteriales</taxon>
        <taxon>Sphingobacteriaceae</taxon>
        <taxon>Sphingobacterium</taxon>
    </lineage>
</organism>
<feature type="signal peptide" evidence="1">
    <location>
        <begin position="1"/>
        <end position="20"/>
    </location>
</feature>
<proteinExistence type="predicted"/>
<reference evidence="3" key="1">
    <citation type="journal article" date="2019" name="Int. J. Syst. Evol. Microbiol.">
        <title>The Global Catalogue of Microorganisms (GCM) 10K type strain sequencing project: providing services to taxonomists for standard genome sequencing and annotation.</title>
        <authorList>
            <consortium name="The Broad Institute Genomics Platform"/>
            <consortium name="The Broad Institute Genome Sequencing Center for Infectious Disease"/>
            <person name="Wu L."/>
            <person name="Ma J."/>
        </authorList>
    </citation>
    <scope>NUCLEOTIDE SEQUENCE [LARGE SCALE GENOMIC DNA]</scope>
    <source>
        <strain evidence="3">KCTC 22209</strain>
    </source>
</reference>